<dbReference type="PATRIC" id="fig|1214101.3.peg.3585"/>
<organism evidence="2 3">
    <name type="scientific">Streptomyces davaonensis (strain DSM 101723 / JCM 4913 / KCC S-0913 / 768)</name>
    <dbReference type="NCBI Taxonomy" id="1214101"/>
    <lineage>
        <taxon>Bacteria</taxon>
        <taxon>Bacillati</taxon>
        <taxon>Actinomycetota</taxon>
        <taxon>Actinomycetes</taxon>
        <taxon>Kitasatosporales</taxon>
        <taxon>Streptomycetaceae</taxon>
        <taxon>Streptomyces</taxon>
    </lineage>
</organism>
<protein>
    <submittedName>
        <fullName evidence="2">Uncharacterized protein</fullName>
    </submittedName>
</protein>
<dbReference type="HOGENOM" id="CLU_087943_0_0_11"/>
<evidence type="ECO:0000313" key="2">
    <source>
        <dbReference type="EMBL" id="CCK27913.1"/>
    </source>
</evidence>
<evidence type="ECO:0000313" key="3">
    <source>
        <dbReference type="Proteomes" id="UP000008043"/>
    </source>
</evidence>
<dbReference type="RefSeq" id="WP_015658290.1">
    <property type="nucleotide sequence ID" value="NC_020504.1"/>
</dbReference>
<reference evidence="2 3" key="1">
    <citation type="journal article" date="2012" name="J. Bacteriol.">
        <title>Genome sequence of the bacterium Streptomyces davawensis JCM 4913 and heterologous production of the unique antibiotic roseoflavin.</title>
        <authorList>
            <person name="Jankowitsch F."/>
            <person name="Schwarz J."/>
            <person name="Ruckert C."/>
            <person name="Gust B."/>
            <person name="Szczepanowski R."/>
            <person name="Blom J."/>
            <person name="Pelzer S."/>
            <person name="Kalinowski J."/>
            <person name="Mack M."/>
        </authorList>
    </citation>
    <scope>NUCLEOTIDE SEQUENCE [LARGE SCALE GENOMIC DNA]</scope>
    <source>
        <strain evidence="3">DSM 101723 / JCM 4913 / KCC S-0913 / 768</strain>
    </source>
</reference>
<feature type="compositionally biased region" description="Low complexity" evidence="1">
    <location>
        <begin position="114"/>
        <end position="149"/>
    </location>
</feature>
<dbReference type="EMBL" id="HE971709">
    <property type="protein sequence ID" value="CCK27913.1"/>
    <property type="molecule type" value="Genomic_DNA"/>
</dbReference>
<evidence type="ECO:0000256" key="1">
    <source>
        <dbReference type="SAM" id="MobiDB-lite"/>
    </source>
</evidence>
<dbReference type="Proteomes" id="UP000008043">
    <property type="component" value="Chromosome"/>
</dbReference>
<gene>
    <name evidence="2" type="ORF">BN159_3534</name>
</gene>
<dbReference type="STRING" id="1214101.BN159_3534"/>
<dbReference type="KEGG" id="sdv:BN159_3534"/>
<dbReference type="OrthoDB" id="4338180at2"/>
<accession>K4R3K5</accession>
<name>K4R3K5_STRDJ</name>
<proteinExistence type="predicted"/>
<keyword evidence="3" id="KW-1185">Reference proteome</keyword>
<feature type="region of interest" description="Disordered" evidence="1">
    <location>
        <begin position="1"/>
        <end position="34"/>
    </location>
</feature>
<feature type="region of interest" description="Disordered" evidence="1">
    <location>
        <begin position="207"/>
        <end position="241"/>
    </location>
</feature>
<feature type="region of interest" description="Disordered" evidence="1">
    <location>
        <begin position="114"/>
        <end position="157"/>
    </location>
</feature>
<dbReference type="eggNOG" id="ENOG5031KF7">
    <property type="taxonomic scope" value="Bacteria"/>
</dbReference>
<sequence length="241" mass="24596">MGEQLSDGGRAGRRRAHPGGTPSGPHGAGARPDLEALLAAAMRPAIVDAEGERRAVDAFRAARDAGTHRARTRRRDDWRPRAWRRTVRSLRVTLSLLGASLALGGVAFATIGTSGSSSDAGADDGTATPSAGASTNPGAGASSATAGPGHDPTDRPETAQDIEAQCRAYAQVSGNGKALDSVAWQRLLEAAGTAEKVDTYCAAQLAEADKGKGRDDASGNGGDDASQNGGDNANDKARQRN</sequence>
<feature type="compositionally biased region" description="Basic and acidic residues" evidence="1">
    <location>
        <begin position="207"/>
        <end position="217"/>
    </location>
</feature>
<dbReference type="AlphaFoldDB" id="K4R3K5"/>